<dbReference type="Proteomes" id="UP000678499">
    <property type="component" value="Unassembled WGS sequence"/>
</dbReference>
<feature type="compositionally biased region" description="Polar residues" evidence="1">
    <location>
        <begin position="45"/>
        <end position="68"/>
    </location>
</feature>
<protein>
    <submittedName>
        <fullName evidence="2">Uncharacterized protein</fullName>
    </submittedName>
</protein>
<keyword evidence="3" id="KW-1185">Reference proteome</keyword>
<feature type="compositionally biased region" description="Polar residues" evidence="1">
    <location>
        <begin position="236"/>
        <end position="246"/>
    </location>
</feature>
<dbReference type="EMBL" id="OA883669">
    <property type="protein sequence ID" value="CAD7279414.1"/>
    <property type="molecule type" value="Genomic_DNA"/>
</dbReference>
<feature type="compositionally biased region" description="Basic and acidic residues" evidence="1">
    <location>
        <begin position="263"/>
        <end position="273"/>
    </location>
</feature>
<feature type="region of interest" description="Disordered" evidence="1">
    <location>
        <begin position="37"/>
        <end position="99"/>
    </location>
</feature>
<reference evidence="2" key="1">
    <citation type="submission" date="2020-11" db="EMBL/GenBank/DDBJ databases">
        <authorList>
            <person name="Tran Van P."/>
        </authorList>
    </citation>
    <scope>NUCLEOTIDE SEQUENCE</scope>
</reference>
<feature type="compositionally biased region" description="Basic and acidic residues" evidence="1">
    <location>
        <begin position="225"/>
        <end position="234"/>
    </location>
</feature>
<sequence length="292" mass="31750">MCDAELHERLEMLTLLHIDVGSLAYRMSAPSPVCDTPHHPHYYHHQSTLSHNSSGPLSSTPTDATSPGMSLGGDDDDDGGDSTPVLLDSGGFSSLPVDLNDISPIVRNGLLSRDHQRLLHHHHNHHQEQDKQQPPPPSPADVWKRPPVPTSLPIKNPNRPAANVSNAMGKVREEEVDDVDDGTPTPTPFDFACRDVDEGSRDKGELLTNGLDPASLPPMVRRRKTPLDDAERIQRRSSYLKATTDQAVDLVAQDTPVNTPVEPKPKDGKRPESDSAPGSVKPASIELIRAPA</sequence>
<evidence type="ECO:0000256" key="1">
    <source>
        <dbReference type="SAM" id="MobiDB-lite"/>
    </source>
</evidence>
<feature type="compositionally biased region" description="Basic and acidic residues" evidence="1">
    <location>
        <begin position="192"/>
        <end position="205"/>
    </location>
</feature>
<dbReference type="AlphaFoldDB" id="A0A7R9BSJ4"/>
<proteinExistence type="predicted"/>
<organism evidence="2">
    <name type="scientific">Notodromas monacha</name>
    <dbReference type="NCBI Taxonomy" id="399045"/>
    <lineage>
        <taxon>Eukaryota</taxon>
        <taxon>Metazoa</taxon>
        <taxon>Ecdysozoa</taxon>
        <taxon>Arthropoda</taxon>
        <taxon>Crustacea</taxon>
        <taxon>Oligostraca</taxon>
        <taxon>Ostracoda</taxon>
        <taxon>Podocopa</taxon>
        <taxon>Podocopida</taxon>
        <taxon>Cypridocopina</taxon>
        <taxon>Cypridoidea</taxon>
        <taxon>Cyprididae</taxon>
        <taxon>Notodromas</taxon>
    </lineage>
</organism>
<dbReference type="EMBL" id="CAJPEX010001632">
    <property type="protein sequence ID" value="CAG0919566.1"/>
    <property type="molecule type" value="Genomic_DNA"/>
</dbReference>
<gene>
    <name evidence="2" type="ORF">NMOB1V02_LOCUS7087</name>
</gene>
<accession>A0A7R9BSJ4</accession>
<name>A0A7R9BSJ4_9CRUS</name>
<feature type="region of interest" description="Disordered" evidence="1">
    <location>
        <begin position="120"/>
        <end position="292"/>
    </location>
</feature>
<evidence type="ECO:0000313" key="2">
    <source>
        <dbReference type="EMBL" id="CAD7279414.1"/>
    </source>
</evidence>
<evidence type="ECO:0000313" key="3">
    <source>
        <dbReference type="Proteomes" id="UP000678499"/>
    </source>
</evidence>